<keyword evidence="6 11" id="KW-0812">Transmembrane</keyword>
<evidence type="ECO:0000256" key="8">
    <source>
        <dbReference type="ARBA" id="ARBA00023136"/>
    </source>
</evidence>
<dbReference type="SUPFAM" id="SSF54523">
    <property type="entry name" value="Pili subunits"/>
    <property type="match status" value="1"/>
</dbReference>
<dbReference type="NCBIfam" id="TIGR02532">
    <property type="entry name" value="IV_pilin_GFxxxE"/>
    <property type="match status" value="1"/>
</dbReference>
<feature type="domain" description="General secretion pathway GspH" evidence="12">
    <location>
        <begin position="40"/>
        <end position="144"/>
    </location>
</feature>
<accession>A0A557QWU3</accession>
<dbReference type="GO" id="GO:0005886">
    <property type="term" value="C:plasma membrane"/>
    <property type="evidence" value="ECO:0007669"/>
    <property type="project" value="UniProtKB-SubCell"/>
</dbReference>
<dbReference type="Gene3D" id="3.55.40.10">
    <property type="entry name" value="minor pseudopilin epsh domain"/>
    <property type="match status" value="1"/>
</dbReference>
<dbReference type="GO" id="GO:0015628">
    <property type="term" value="P:protein secretion by the type II secretion system"/>
    <property type="evidence" value="ECO:0007669"/>
    <property type="project" value="InterPro"/>
</dbReference>
<dbReference type="InterPro" id="IPR045584">
    <property type="entry name" value="Pilin-like"/>
</dbReference>
<dbReference type="RefSeq" id="WP_144309594.1">
    <property type="nucleotide sequence ID" value="NZ_VMNK01000007.1"/>
</dbReference>
<reference evidence="13 14" key="1">
    <citation type="submission" date="2019-07" db="EMBL/GenBank/DDBJ databases">
        <title>The pathways for chlorine oxyanion respiration interact through the shared metabolite chlorate.</title>
        <authorList>
            <person name="Barnum T.P."/>
            <person name="Cheng Y."/>
            <person name="Hill K.A."/>
            <person name="Lucas L.N."/>
            <person name="Carlson H.K."/>
            <person name="Coates J.D."/>
        </authorList>
    </citation>
    <scope>NUCLEOTIDE SEQUENCE [LARGE SCALE GENOMIC DNA]</scope>
    <source>
        <strain evidence="13 14">SFB-3</strain>
    </source>
</reference>
<keyword evidence="5" id="KW-0997">Cell inner membrane</keyword>
<keyword evidence="14" id="KW-1185">Reference proteome</keyword>
<evidence type="ECO:0000313" key="14">
    <source>
        <dbReference type="Proteomes" id="UP000319502"/>
    </source>
</evidence>
<proteinExistence type="inferred from homology"/>
<evidence type="ECO:0000256" key="7">
    <source>
        <dbReference type="ARBA" id="ARBA00022989"/>
    </source>
</evidence>
<evidence type="ECO:0000256" key="10">
    <source>
        <dbReference type="ARBA" id="ARBA00030775"/>
    </source>
</evidence>
<evidence type="ECO:0000256" key="6">
    <source>
        <dbReference type="ARBA" id="ARBA00022692"/>
    </source>
</evidence>
<dbReference type="EMBL" id="VMNK01000007">
    <property type="protein sequence ID" value="TVO57359.1"/>
    <property type="molecule type" value="Genomic_DNA"/>
</dbReference>
<keyword evidence="7 11" id="KW-1133">Transmembrane helix</keyword>
<dbReference type="InterPro" id="IPR022346">
    <property type="entry name" value="T2SS_GspH"/>
</dbReference>
<evidence type="ECO:0000313" key="13">
    <source>
        <dbReference type="EMBL" id="TVO57359.1"/>
    </source>
</evidence>
<dbReference type="AlphaFoldDB" id="A0A557QWU3"/>
<protein>
    <recommendedName>
        <fullName evidence="2">Type II secretion system protein H</fullName>
    </recommendedName>
    <alternativeName>
        <fullName evidence="10">General secretion pathway protein H</fullName>
    </alternativeName>
</protein>
<evidence type="ECO:0000256" key="4">
    <source>
        <dbReference type="ARBA" id="ARBA00022481"/>
    </source>
</evidence>
<evidence type="ECO:0000256" key="5">
    <source>
        <dbReference type="ARBA" id="ARBA00022519"/>
    </source>
</evidence>
<dbReference type="Pfam" id="PF07963">
    <property type="entry name" value="N_methyl"/>
    <property type="match status" value="1"/>
</dbReference>
<dbReference type="PROSITE" id="PS00409">
    <property type="entry name" value="PROKAR_NTER_METHYL"/>
    <property type="match status" value="1"/>
</dbReference>
<evidence type="ECO:0000259" key="12">
    <source>
        <dbReference type="Pfam" id="PF12019"/>
    </source>
</evidence>
<evidence type="ECO:0000256" key="3">
    <source>
        <dbReference type="ARBA" id="ARBA00022475"/>
    </source>
</evidence>
<comment type="subcellular location">
    <subcellularLocation>
        <location evidence="1">Cell inner membrane</location>
        <topology evidence="1">Single-pass membrane protein</topology>
    </subcellularLocation>
</comment>
<evidence type="ECO:0000256" key="1">
    <source>
        <dbReference type="ARBA" id="ARBA00004377"/>
    </source>
</evidence>
<sequence length="153" mass="16210">MNRGFTLIELMITLAIMAILAAIATPSFTRMIEDNRMTTQANELLSAFALARSEAVKRGLTVTVTPKAGGYSAGWRVNASDGTLLRDHEALPKVTMTGAQATTAIAFDSFGVNIAQADRTIDLSPPGCTSGDLRMRRLIINTIGHGAITVVGC</sequence>
<name>A0A557QWU3_9RHOO</name>
<dbReference type="InterPro" id="IPR012902">
    <property type="entry name" value="N_methyl_site"/>
</dbReference>
<keyword evidence="4" id="KW-0488">Methylation</keyword>
<gene>
    <name evidence="13" type="primary">gspH</name>
    <name evidence="13" type="ORF">FHP91_10665</name>
</gene>
<dbReference type="GO" id="GO:0015627">
    <property type="term" value="C:type II protein secretion system complex"/>
    <property type="evidence" value="ECO:0007669"/>
    <property type="project" value="InterPro"/>
</dbReference>
<comment type="caution">
    <text evidence="13">The sequence shown here is derived from an EMBL/GenBank/DDBJ whole genome shotgun (WGS) entry which is preliminary data.</text>
</comment>
<dbReference type="Pfam" id="PF12019">
    <property type="entry name" value="GspH"/>
    <property type="match status" value="1"/>
</dbReference>
<feature type="transmembrane region" description="Helical" evidence="11">
    <location>
        <begin position="6"/>
        <end position="28"/>
    </location>
</feature>
<keyword evidence="3" id="KW-1003">Cell membrane</keyword>
<dbReference type="Proteomes" id="UP000319502">
    <property type="component" value="Unassembled WGS sequence"/>
</dbReference>
<organism evidence="13 14">
    <name type="scientific">Denitromonas halophila</name>
    <dbReference type="NCBI Taxonomy" id="1629404"/>
    <lineage>
        <taxon>Bacteria</taxon>
        <taxon>Pseudomonadati</taxon>
        <taxon>Pseudomonadota</taxon>
        <taxon>Betaproteobacteria</taxon>
        <taxon>Rhodocyclales</taxon>
        <taxon>Zoogloeaceae</taxon>
        <taxon>Denitromonas</taxon>
    </lineage>
</organism>
<evidence type="ECO:0000256" key="9">
    <source>
        <dbReference type="ARBA" id="ARBA00025772"/>
    </source>
</evidence>
<comment type="similarity">
    <text evidence="9">Belongs to the GSP H family.</text>
</comment>
<evidence type="ECO:0000256" key="2">
    <source>
        <dbReference type="ARBA" id="ARBA00021549"/>
    </source>
</evidence>
<keyword evidence="8 11" id="KW-0472">Membrane</keyword>
<evidence type="ECO:0000256" key="11">
    <source>
        <dbReference type="SAM" id="Phobius"/>
    </source>
</evidence>